<evidence type="ECO:0000256" key="7">
    <source>
        <dbReference type="ARBA" id="ARBA00023049"/>
    </source>
</evidence>
<feature type="chain" id="PRO_5020547524" evidence="10">
    <location>
        <begin position="25"/>
        <end position="522"/>
    </location>
</feature>
<keyword evidence="5" id="KW-0378">Hydrolase</keyword>
<dbReference type="InterPro" id="IPR011765">
    <property type="entry name" value="Pept_M16_N"/>
</dbReference>
<dbReference type="PROSITE" id="PS00143">
    <property type="entry name" value="INSULINASE"/>
    <property type="match status" value="1"/>
</dbReference>
<feature type="domain" description="Peptidase M16 N-terminal" evidence="11">
    <location>
        <begin position="73"/>
        <end position="218"/>
    </location>
</feature>
<name>A0A4V1BIF6_9RHOB</name>
<dbReference type="Pfam" id="PF05193">
    <property type="entry name" value="Peptidase_M16_C"/>
    <property type="match status" value="1"/>
</dbReference>
<dbReference type="KEGG" id="plia:E4191_00285"/>
<evidence type="ECO:0000256" key="9">
    <source>
        <dbReference type="SAM" id="MobiDB-lite"/>
    </source>
</evidence>
<dbReference type="SUPFAM" id="SSF63411">
    <property type="entry name" value="LuxS/MPP-like metallohydrolase"/>
    <property type="match status" value="2"/>
</dbReference>
<keyword evidence="7" id="KW-0482">Metalloprotease</keyword>
<dbReference type="InterPro" id="IPR001431">
    <property type="entry name" value="Pept_M16_Zn_BS"/>
</dbReference>
<gene>
    <name evidence="13" type="ORF">E4191_00285</name>
</gene>
<dbReference type="EMBL" id="CP038439">
    <property type="protein sequence ID" value="QBX33332.1"/>
    <property type="molecule type" value="Genomic_DNA"/>
</dbReference>
<dbReference type="GO" id="GO:0006508">
    <property type="term" value="P:proteolysis"/>
    <property type="evidence" value="ECO:0007669"/>
    <property type="project" value="UniProtKB-KW"/>
</dbReference>
<evidence type="ECO:0000256" key="10">
    <source>
        <dbReference type="SAM" id="SignalP"/>
    </source>
</evidence>
<comment type="similarity">
    <text evidence="2 8">Belongs to the peptidase M16 family.</text>
</comment>
<evidence type="ECO:0000313" key="14">
    <source>
        <dbReference type="Proteomes" id="UP000296374"/>
    </source>
</evidence>
<organism evidence="13 14">
    <name type="scientific">Paracoccus liaowanqingii</name>
    <dbReference type="NCBI Taxonomy" id="2560053"/>
    <lineage>
        <taxon>Bacteria</taxon>
        <taxon>Pseudomonadati</taxon>
        <taxon>Pseudomonadota</taxon>
        <taxon>Alphaproteobacteria</taxon>
        <taxon>Rhodobacterales</taxon>
        <taxon>Paracoccaceae</taxon>
        <taxon>Paracoccus</taxon>
    </lineage>
</organism>
<keyword evidence="6" id="KW-0862">Zinc</keyword>
<evidence type="ECO:0000259" key="11">
    <source>
        <dbReference type="Pfam" id="PF00675"/>
    </source>
</evidence>
<feature type="compositionally biased region" description="Low complexity" evidence="9">
    <location>
        <begin position="39"/>
        <end position="56"/>
    </location>
</feature>
<feature type="compositionally biased region" description="Basic and acidic residues" evidence="9">
    <location>
        <begin position="272"/>
        <end position="289"/>
    </location>
</feature>
<keyword evidence="10" id="KW-0732">Signal</keyword>
<dbReference type="GO" id="GO:0046872">
    <property type="term" value="F:metal ion binding"/>
    <property type="evidence" value="ECO:0007669"/>
    <property type="project" value="UniProtKB-KW"/>
</dbReference>
<evidence type="ECO:0000256" key="3">
    <source>
        <dbReference type="ARBA" id="ARBA00022670"/>
    </source>
</evidence>
<keyword evidence="3" id="KW-0645">Protease</keyword>
<dbReference type="Pfam" id="PF00675">
    <property type="entry name" value="Peptidase_M16"/>
    <property type="match status" value="1"/>
</dbReference>
<dbReference type="InterPro" id="IPR050626">
    <property type="entry name" value="Peptidase_M16"/>
</dbReference>
<sequence>MRRPAFRSALITALALSTSLPALAQPAEAPDTPSPEVQPAAAQPTGAAEAAPASDAMPGDITHFTLPNGLEAVVIQDDRAPVVVQMVWYRIGAADEVPGKSGIAHYLEHLMFKGTDTLEPGEFSQTVTANGGSDNAFTSWDFTAYFQRIASDRLPLIMEMEADRMANLQISDDDWQAERQVVLEERAQRVDSSPQALFAEEMNAILYDNHPYGRPIIGWRDEIAALTRADAIDWYDTHYSPHEAILVIAGDVTPDEARALAEEHYGPIPAKGEAEPRLRPQEPPKRTERRIEMSDPRVAQPTMIRAVLAPERNAGDQDEAAALTVLADLLGGSAQTSVLAQRLMLPGKALWVGASYDGLSLDPTEFRLSLIPAQDMDPAEAEAALDDALAQFLTDGVDEADLDRVRTRLRAAQIYARDSAHGRAYDYGQGLSTSLTVEDVTDWPDILGAVTADEVMAAAREVLSDRGTVTGWLLPAEAVAAADPGPEAPATPMPAEMPADAPAPMPGDAPLPETQTSPEVQG</sequence>
<dbReference type="GO" id="GO:0004222">
    <property type="term" value="F:metalloendopeptidase activity"/>
    <property type="evidence" value="ECO:0007669"/>
    <property type="project" value="InterPro"/>
</dbReference>
<feature type="domain" description="Peptidase M16 C-terminal" evidence="12">
    <location>
        <begin position="226"/>
        <end position="409"/>
    </location>
</feature>
<dbReference type="InterPro" id="IPR007863">
    <property type="entry name" value="Peptidase_M16_C"/>
</dbReference>
<dbReference type="Proteomes" id="UP000296374">
    <property type="component" value="Chromosome"/>
</dbReference>
<feature type="region of interest" description="Disordered" evidence="9">
    <location>
        <begin position="480"/>
        <end position="522"/>
    </location>
</feature>
<comment type="cofactor">
    <cofactor evidence="1">
        <name>Zn(2+)</name>
        <dbReference type="ChEBI" id="CHEBI:29105"/>
    </cofactor>
</comment>
<dbReference type="PANTHER" id="PTHR43690">
    <property type="entry name" value="NARDILYSIN"/>
    <property type="match status" value="1"/>
</dbReference>
<protein>
    <submittedName>
        <fullName evidence="13">Insulinase family protein</fullName>
    </submittedName>
</protein>
<evidence type="ECO:0000256" key="6">
    <source>
        <dbReference type="ARBA" id="ARBA00022833"/>
    </source>
</evidence>
<accession>A0A4V1BIF6</accession>
<dbReference type="AlphaFoldDB" id="A0A4V1BIF6"/>
<dbReference type="Gene3D" id="3.30.830.10">
    <property type="entry name" value="Metalloenzyme, LuxS/M16 peptidase-like"/>
    <property type="match status" value="2"/>
</dbReference>
<feature type="region of interest" description="Disordered" evidence="9">
    <location>
        <begin position="25"/>
        <end position="56"/>
    </location>
</feature>
<evidence type="ECO:0000313" key="13">
    <source>
        <dbReference type="EMBL" id="QBX33332.1"/>
    </source>
</evidence>
<keyword evidence="4" id="KW-0479">Metal-binding</keyword>
<evidence type="ECO:0000256" key="5">
    <source>
        <dbReference type="ARBA" id="ARBA00022801"/>
    </source>
</evidence>
<dbReference type="InterPro" id="IPR011249">
    <property type="entry name" value="Metalloenz_LuxS/M16"/>
</dbReference>
<evidence type="ECO:0000256" key="8">
    <source>
        <dbReference type="RuleBase" id="RU004447"/>
    </source>
</evidence>
<evidence type="ECO:0000256" key="4">
    <source>
        <dbReference type="ARBA" id="ARBA00022723"/>
    </source>
</evidence>
<feature type="signal peptide" evidence="10">
    <location>
        <begin position="1"/>
        <end position="24"/>
    </location>
</feature>
<feature type="region of interest" description="Disordered" evidence="9">
    <location>
        <begin position="268"/>
        <end position="289"/>
    </location>
</feature>
<evidence type="ECO:0000256" key="1">
    <source>
        <dbReference type="ARBA" id="ARBA00001947"/>
    </source>
</evidence>
<proteinExistence type="inferred from homology"/>
<evidence type="ECO:0000256" key="2">
    <source>
        <dbReference type="ARBA" id="ARBA00007261"/>
    </source>
</evidence>
<evidence type="ECO:0000259" key="12">
    <source>
        <dbReference type="Pfam" id="PF05193"/>
    </source>
</evidence>
<reference evidence="14" key="1">
    <citation type="submission" date="2019-03" db="EMBL/GenBank/DDBJ databases">
        <authorList>
            <person name="Li J."/>
        </authorList>
    </citation>
    <scope>NUCLEOTIDE SEQUENCE [LARGE SCALE GENOMIC DNA]</scope>
    <source>
        <strain evidence="14">2251</strain>
    </source>
</reference>
<dbReference type="PANTHER" id="PTHR43690:SF17">
    <property type="entry name" value="PROTEIN YHJJ"/>
    <property type="match status" value="1"/>
</dbReference>